<sequence>MPPSLVWTRRILQLVVGQSAYGLGAALLIRADIGLDPWDVLTQGLSERIGLSFGTLTILIGALVLLAWIPLRQRPGFGTVLNVVLVGPAIDVGLAWFPAASGLWAQGLEFALGLLVLAVASGLYIGARLGPGPRDGLMTGLHSRLGWPIWLCRTLVEGTVLVAGWLLGGSVGVGTVAFAVLIGPMVGRTIPWLRVPETPRAVSGSTSGGPCPTGADATRA</sequence>
<keyword evidence="2" id="KW-1133">Transmembrane helix</keyword>
<reference evidence="4" key="1">
    <citation type="journal article" date="2019" name="Int. J. Syst. Evol. Microbiol.">
        <title>The Global Catalogue of Microorganisms (GCM) 10K type strain sequencing project: providing services to taxonomists for standard genome sequencing and annotation.</title>
        <authorList>
            <consortium name="The Broad Institute Genomics Platform"/>
            <consortium name="The Broad Institute Genome Sequencing Center for Infectious Disease"/>
            <person name="Wu L."/>
            <person name="Ma J."/>
        </authorList>
    </citation>
    <scope>NUCLEOTIDE SEQUENCE [LARGE SCALE GENOMIC DNA]</scope>
    <source>
        <strain evidence="4">JCM 17442</strain>
    </source>
</reference>
<dbReference type="PANTHER" id="PTHR40078">
    <property type="entry name" value="INTEGRAL MEMBRANE PROTEIN-RELATED"/>
    <property type="match status" value="1"/>
</dbReference>
<dbReference type="Pfam" id="PF19700">
    <property type="entry name" value="DUF6198"/>
    <property type="match status" value="1"/>
</dbReference>
<dbReference type="Proteomes" id="UP001501594">
    <property type="component" value="Unassembled WGS sequence"/>
</dbReference>
<dbReference type="PANTHER" id="PTHR40078:SF1">
    <property type="entry name" value="INTEGRAL MEMBRANE PROTEIN"/>
    <property type="match status" value="1"/>
</dbReference>
<evidence type="ECO:0000313" key="4">
    <source>
        <dbReference type="Proteomes" id="UP001501594"/>
    </source>
</evidence>
<feature type="transmembrane region" description="Helical" evidence="2">
    <location>
        <begin position="103"/>
        <end position="126"/>
    </location>
</feature>
<keyword evidence="4" id="KW-1185">Reference proteome</keyword>
<feature type="transmembrane region" description="Helical" evidence="2">
    <location>
        <begin position="12"/>
        <end position="29"/>
    </location>
</feature>
<evidence type="ECO:0000313" key="3">
    <source>
        <dbReference type="EMBL" id="GAA4267225.1"/>
    </source>
</evidence>
<evidence type="ECO:0000256" key="2">
    <source>
        <dbReference type="SAM" id="Phobius"/>
    </source>
</evidence>
<dbReference type="InterPro" id="IPR038750">
    <property type="entry name" value="YczE/YyaS-like"/>
</dbReference>
<keyword evidence="2" id="KW-0472">Membrane</keyword>
<evidence type="ECO:0000256" key="1">
    <source>
        <dbReference type="SAM" id="MobiDB-lite"/>
    </source>
</evidence>
<name>A0ABP8E4S5_9MICO</name>
<comment type="caution">
    <text evidence="3">The sequence shown here is derived from an EMBL/GenBank/DDBJ whole genome shotgun (WGS) entry which is preliminary data.</text>
</comment>
<feature type="region of interest" description="Disordered" evidence="1">
    <location>
        <begin position="199"/>
        <end position="220"/>
    </location>
</feature>
<gene>
    <name evidence="3" type="ORF">GCM10022256_28370</name>
</gene>
<proteinExistence type="predicted"/>
<protein>
    <submittedName>
        <fullName evidence="3">Membrane protein</fullName>
    </submittedName>
</protein>
<feature type="transmembrane region" description="Helical" evidence="2">
    <location>
        <begin position="76"/>
        <end position="97"/>
    </location>
</feature>
<dbReference type="RefSeq" id="WP_344797333.1">
    <property type="nucleotide sequence ID" value="NZ_BAABAU010000004.1"/>
</dbReference>
<feature type="transmembrane region" description="Helical" evidence="2">
    <location>
        <begin position="49"/>
        <end position="69"/>
    </location>
</feature>
<accession>A0ABP8E4S5</accession>
<keyword evidence="2" id="KW-0812">Transmembrane</keyword>
<feature type="compositionally biased region" description="Low complexity" evidence="1">
    <location>
        <begin position="203"/>
        <end position="214"/>
    </location>
</feature>
<dbReference type="EMBL" id="BAABAU010000004">
    <property type="protein sequence ID" value="GAA4267225.1"/>
    <property type="molecule type" value="Genomic_DNA"/>
</dbReference>
<organism evidence="3 4">
    <name type="scientific">Frondihabitans peucedani</name>
    <dbReference type="NCBI Taxonomy" id="598626"/>
    <lineage>
        <taxon>Bacteria</taxon>
        <taxon>Bacillati</taxon>
        <taxon>Actinomycetota</taxon>
        <taxon>Actinomycetes</taxon>
        <taxon>Micrococcales</taxon>
        <taxon>Microbacteriaceae</taxon>
        <taxon>Frondihabitans</taxon>
    </lineage>
</organism>